<dbReference type="KEGG" id="cdx:CDES_01880"/>
<name>A0A0M4CMY7_9CORY</name>
<proteinExistence type="predicted"/>
<dbReference type="AlphaFoldDB" id="A0A0M4CMY7"/>
<sequence>MHRALDGQINFVQDFYRADDETASLYSKTYPLTPEEAASDLSILNGYNETEDRAPTRCHSNNGVAVGKDGKYYYLAIVEEDLGPR</sequence>
<accession>A0A0M4CMY7</accession>
<gene>
    <name evidence="1" type="ORF">CDES_01880</name>
</gene>
<evidence type="ECO:0000313" key="1">
    <source>
        <dbReference type="EMBL" id="ALC04842.1"/>
    </source>
</evidence>
<protein>
    <submittedName>
        <fullName evidence="1">Uncharacterized protein</fullName>
    </submittedName>
</protein>
<dbReference type="Proteomes" id="UP000068067">
    <property type="component" value="Chromosome"/>
</dbReference>
<dbReference type="PATRIC" id="fig|931089.4.peg.382"/>
<reference evidence="1 2" key="1">
    <citation type="submission" date="2014-08" db="EMBL/GenBank/DDBJ databases">
        <title>Complete genome sequence of Corynebacterium deserti GIMN1.010 (=DSM 45689), isolated from desert sand in western China.</title>
        <authorList>
            <person name="Ruckert C."/>
            <person name="Albersmeier A."/>
            <person name="Kalinowski J."/>
        </authorList>
    </citation>
    <scope>NUCLEOTIDE SEQUENCE [LARGE SCALE GENOMIC DNA]</scope>
    <source>
        <strain evidence="1 2">GIMN1.010</strain>
    </source>
</reference>
<evidence type="ECO:0000313" key="2">
    <source>
        <dbReference type="Proteomes" id="UP000068067"/>
    </source>
</evidence>
<keyword evidence="2" id="KW-1185">Reference proteome</keyword>
<organism evidence="1 2">
    <name type="scientific">Corynebacterium deserti GIMN1.010</name>
    <dbReference type="NCBI Taxonomy" id="931089"/>
    <lineage>
        <taxon>Bacteria</taxon>
        <taxon>Bacillati</taxon>
        <taxon>Actinomycetota</taxon>
        <taxon>Actinomycetes</taxon>
        <taxon>Mycobacteriales</taxon>
        <taxon>Corynebacteriaceae</taxon>
        <taxon>Corynebacterium</taxon>
    </lineage>
</organism>
<dbReference type="EMBL" id="CP009220">
    <property type="protein sequence ID" value="ALC04842.1"/>
    <property type="molecule type" value="Genomic_DNA"/>
</dbReference>
<dbReference type="RefSeq" id="WP_053544007.1">
    <property type="nucleotide sequence ID" value="NZ_CP009220.1"/>
</dbReference>